<feature type="chain" id="PRO_5025048776" evidence="1">
    <location>
        <begin position="16"/>
        <end position="141"/>
    </location>
</feature>
<protein>
    <submittedName>
        <fullName evidence="2">Uncharacterized protein</fullName>
    </submittedName>
</protein>
<organism evidence="2 3">
    <name type="scientific">Callosobruchus maculatus</name>
    <name type="common">Southern cowpea weevil</name>
    <name type="synonym">Pulse bruchid</name>
    <dbReference type="NCBI Taxonomy" id="64391"/>
    <lineage>
        <taxon>Eukaryota</taxon>
        <taxon>Metazoa</taxon>
        <taxon>Ecdysozoa</taxon>
        <taxon>Arthropoda</taxon>
        <taxon>Hexapoda</taxon>
        <taxon>Insecta</taxon>
        <taxon>Pterygota</taxon>
        <taxon>Neoptera</taxon>
        <taxon>Endopterygota</taxon>
        <taxon>Coleoptera</taxon>
        <taxon>Polyphaga</taxon>
        <taxon>Cucujiformia</taxon>
        <taxon>Chrysomeloidea</taxon>
        <taxon>Chrysomelidae</taxon>
        <taxon>Bruchinae</taxon>
        <taxon>Bruchini</taxon>
        <taxon>Callosobruchus</taxon>
    </lineage>
</organism>
<reference evidence="2 3" key="1">
    <citation type="submission" date="2019-01" db="EMBL/GenBank/DDBJ databases">
        <authorList>
            <person name="Sayadi A."/>
        </authorList>
    </citation>
    <scope>NUCLEOTIDE SEQUENCE [LARGE SCALE GENOMIC DNA]</scope>
</reference>
<dbReference type="Proteomes" id="UP000410492">
    <property type="component" value="Unassembled WGS sequence"/>
</dbReference>
<keyword evidence="3" id="KW-1185">Reference proteome</keyword>
<dbReference type="EMBL" id="CAACVG010009819">
    <property type="protein sequence ID" value="VEN54276.1"/>
    <property type="molecule type" value="Genomic_DNA"/>
</dbReference>
<gene>
    <name evidence="2" type="ORF">CALMAC_LOCUS13796</name>
</gene>
<evidence type="ECO:0000256" key="1">
    <source>
        <dbReference type="SAM" id="SignalP"/>
    </source>
</evidence>
<evidence type="ECO:0000313" key="2">
    <source>
        <dbReference type="EMBL" id="VEN54276.1"/>
    </source>
</evidence>
<evidence type="ECO:0000313" key="3">
    <source>
        <dbReference type="Proteomes" id="UP000410492"/>
    </source>
</evidence>
<name>A0A653D4J8_CALMS</name>
<sequence length="141" mass="15509">MINVILLFWYATAEWYVENRLDTYLSPFKRLLTSRKFGNIGGIKGGGAQLWRGRQVQGSGEFGCRHVVAEGCDSGSISPIGGFILNRKLQQKGYPGRLPRCFEPSIHGQTPAIQGFLCGVQEVDVCWSSGPLDVHIGLILV</sequence>
<proteinExistence type="predicted"/>
<accession>A0A653D4J8</accession>
<feature type="signal peptide" evidence="1">
    <location>
        <begin position="1"/>
        <end position="15"/>
    </location>
</feature>
<keyword evidence="1" id="KW-0732">Signal</keyword>
<dbReference type="AlphaFoldDB" id="A0A653D4J8"/>